<evidence type="ECO:0000256" key="1">
    <source>
        <dbReference type="SAM" id="Phobius"/>
    </source>
</evidence>
<gene>
    <name evidence="2" type="ORF">C4520_12575</name>
</gene>
<dbReference type="Proteomes" id="UP000265882">
    <property type="component" value="Unassembled WGS sequence"/>
</dbReference>
<accession>A0A3A4NNU4</accession>
<protein>
    <submittedName>
        <fullName evidence="2">Uncharacterized protein</fullName>
    </submittedName>
</protein>
<keyword evidence="1" id="KW-0472">Membrane</keyword>
<dbReference type="AlphaFoldDB" id="A0A3A4NNU4"/>
<reference evidence="2 3" key="1">
    <citation type="journal article" date="2017" name="ISME J.">
        <title>Energy and carbon metabolisms in a deep terrestrial subsurface fluid microbial community.</title>
        <authorList>
            <person name="Momper L."/>
            <person name="Jungbluth S.P."/>
            <person name="Lee M.D."/>
            <person name="Amend J.P."/>
        </authorList>
    </citation>
    <scope>NUCLEOTIDE SEQUENCE [LARGE SCALE GENOMIC DNA]</scope>
    <source>
        <strain evidence="2">SURF_5</strain>
    </source>
</reference>
<name>A0A3A4NNU4_ABYX5</name>
<feature type="transmembrane region" description="Helical" evidence="1">
    <location>
        <begin position="15"/>
        <end position="37"/>
    </location>
</feature>
<evidence type="ECO:0000313" key="3">
    <source>
        <dbReference type="Proteomes" id="UP000265882"/>
    </source>
</evidence>
<organism evidence="2 3">
    <name type="scientific">Abyssobacteria bacterium (strain SURF_5)</name>
    <dbReference type="NCBI Taxonomy" id="2093360"/>
    <lineage>
        <taxon>Bacteria</taxon>
        <taxon>Pseudomonadati</taxon>
        <taxon>Candidatus Hydrogenedentota</taxon>
        <taxon>Candidatus Abyssobacteria</taxon>
    </lineage>
</organism>
<proteinExistence type="predicted"/>
<evidence type="ECO:0000313" key="2">
    <source>
        <dbReference type="EMBL" id="RJP19706.1"/>
    </source>
</evidence>
<sequence>MWPTIFEFSWDTGHMIFFGVFYAVIIVLITSVTYSVARAVVDMFSGNSDDAAEDDTCKL</sequence>
<keyword evidence="1" id="KW-0812">Transmembrane</keyword>
<keyword evidence="1" id="KW-1133">Transmembrane helix</keyword>
<comment type="caution">
    <text evidence="2">The sequence shown here is derived from an EMBL/GenBank/DDBJ whole genome shotgun (WGS) entry which is preliminary data.</text>
</comment>
<dbReference type="EMBL" id="QZKU01000086">
    <property type="protein sequence ID" value="RJP19706.1"/>
    <property type="molecule type" value="Genomic_DNA"/>
</dbReference>